<keyword evidence="8 12" id="KW-0067">ATP-binding</keyword>
<dbReference type="CDD" id="cd17757">
    <property type="entry name" value="MCM6"/>
    <property type="match status" value="1"/>
</dbReference>
<dbReference type="Gene3D" id="2.40.50.140">
    <property type="entry name" value="Nucleic acid-binding proteins"/>
    <property type="match status" value="1"/>
</dbReference>
<dbReference type="Pfam" id="PF11274">
    <property type="entry name" value="DUF3074"/>
    <property type="match status" value="1"/>
</dbReference>
<dbReference type="SUPFAM" id="SSF52540">
    <property type="entry name" value="P-loop containing nucleoside triphosphate hydrolases"/>
    <property type="match status" value="1"/>
</dbReference>
<dbReference type="GO" id="GO:0006270">
    <property type="term" value="P:DNA replication initiation"/>
    <property type="evidence" value="ECO:0007669"/>
    <property type="project" value="InterPro"/>
</dbReference>
<comment type="similarity">
    <text evidence="2 12">Belongs to the MCM family.</text>
</comment>
<evidence type="ECO:0000256" key="11">
    <source>
        <dbReference type="ARBA" id="ARBA00023306"/>
    </source>
</evidence>
<dbReference type="Gene3D" id="2.20.28.10">
    <property type="match status" value="1"/>
</dbReference>
<dbReference type="GO" id="GO:0042555">
    <property type="term" value="C:MCM complex"/>
    <property type="evidence" value="ECO:0007669"/>
    <property type="project" value="InterPro"/>
</dbReference>
<dbReference type="GO" id="GO:0043596">
    <property type="term" value="C:nuclear replication fork"/>
    <property type="evidence" value="ECO:0007669"/>
    <property type="project" value="UniProtKB-ARBA"/>
</dbReference>
<dbReference type="InterPro" id="IPR031327">
    <property type="entry name" value="MCM"/>
</dbReference>
<dbReference type="AlphaFoldDB" id="A0A9W8H0N4"/>
<name>A0A9W8H0N4_9FUNG</name>
<organism evidence="16 17">
    <name type="scientific">Coemansia interrupta</name>
    <dbReference type="NCBI Taxonomy" id="1126814"/>
    <lineage>
        <taxon>Eukaryota</taxon>
        <taxon>Fungi</taxon>
        <taxon>Fungi incertae sedis</taxon>
        <taxon>Zoopagomycota</taxon>
        <taxon>Kickxellomycotina</taxon>
        <taxon>Kickxellomycetes</taxon>
        <taxon>Kickxellales</taxon>
        <taxon>Kickxellaceae</taxon>
        <taxon>Coemansia</taxon>
    </lineage>
</organism>
<evidence type="ECO:0000256" key="8">
    <source>
        <dbReference type="ARBA" id="ARBA00022840"/>
    </source>
</evidence>
<keyword evidence="14" id="KW-1133">Transmembrane helix</keyword>
<dbReference type="InterPro" id="IPR008049">
    <property type="entry name" value="MCM6"/>
</dbReference>
<evidence type="ECO:0000256" key="12">
    <source>
        <dbReference type="RuleBase" id="RU004070"/>
    </source>
</evidence>
<dbReference type="InterPro" id="IPR001208">
    <property type="entry name" value="MCM_dom"/>
</dbReference>
<keyword evidence="4" id="KW-0235">DNA replication</keyword>
<keyword evidence="6 16" id="KW-0378">Hydrolase</keyword>
<evidence type="ECO:0000313" key="16">
    <source>
        <dbReference type="EMBL" id="KAJ2776277.1"/>
    </source>
</evidence>
<evidence type="ECO:0000256" key="2">
    <source>
        <dbReference type="ARBA" id="ARBA00008010"/>
    </source>
</evidence>
<dbReference type="SUPFAM" id="SSF55961">
    <property type="entry name" value="Bet v1-like"/>
    <property type="match status" value="1"/>
</dbReference>
<dbReference type="InterPro" id="IPR041562">
    <property type="entry name" value="MCM_lid"/>
</dbReference>
<dbReference type="Pfam" id="PF14551">
    <property type="entry name" value="MCM_N"/>
    <property type="match status" value="1"/>
</dbReference>
<dbReference type="Pfam" id="PF17207">
    <property type="entry name" value="MCM_OB"/>
    <property type="match status" value="1"/>
</dbReference>
<dbReference type="OrthoDB" id="1744952at2759"/>
<evidence type="ECO:0000256" key="5">
    <source>
        <dbReference type="ARBA" id="ARBA00022741"/>
    </source>
</evidence>
<sequence length="1263" mass="136617">MSGAQNSGRAAPLTSSGALPPATSSIPQLASEGSMRRRLASGTDYSMGAAPASQGGASELGTMNAHKERAARTTTEEVQEQRSRRLRDTLGLLPREGRAKMRDEAAEAFRVIFETFLQTYEIDGEAVYVRQARKMQLDECATLFVNYAHVMRFDERAAQALAENFLRLEPYLGQAAQRVYAQTHAGEAGAAEQPPVAVAVFGLPSVHRIRELRADKIGALACISGTVTRTSEVRPELVGGVFRCGECGAVCGPVAQQFKYTEPSICDNPVCQNRIAWTLVVDQSRFVDWQRVRVQENASEIPAGSMPRSLDVVVRGDVVERVKPGDRALVTGALIALPDVAQLGGPGQAAVAQRDGGAQRASRVDGAVGGGVTGARALGSRELSYRLAFLACFAQAVNETAAGAGAAAGARDTAAVPGVLSADGAYLGAAGALAGDATVRDGEDRDAFLATLTRGEREELAAMSAGGSDVYARLVQSVAPTVFGHEEVKRGILLQMLGGVHKRTREGMRLRGDINVCIVGDPSTSKSQFLKYVAGLLPRAVFTSGKASSAAGLTASVVKDDETGEFTIEAGALMLADHGVCCIDEFDKMDVADQVAIHEAMEQQTISIAKAGIHATLNARTSILAAANPVGGRYDRRLTLRQNVAMSAPIMSRFDLFFVVLDDANETSDYNTARHIVHVHQMLDDAVAPPFSPATLRRYVRYARTMQPVLTEDAARLLWESYRNLRQEDVGGGGFIGDSARRGGAGAGQASGRNAYRITVRQLESLIRLSEALARAHCEERIRPAHVREAVRLLRRSIVHVEMDDVDVFDDDAMPTEAEIDAAMAEAEAESAGAAAAGDSAEADAEAEAAPRKKVTVKREDFDRVRSMLVLRLHEAEQSASAAGQLFLFVFGFALLFFLSTHFFLTMVLTPIRRGVVPSPLTDARGFDDFATQYLNKCDDLLSYTQRYPVTKRTAHTTVQRQNRSPHEAHRWLRRDTHLHSAGVSYADARHVLFAQRTEHLARWMPHMLAAECVESIVPNLCGVYRYAFRAQGMKAKRDYCQLVVMRELMGEQARPKPRVFTPSASMANLAVLAVRSQSSTNLAVHTAGLRAADMASSLPASPLSPVGSPVQPTHKGMRTARSVMNLHDPATHSPPPPLPTSSSSSYAGLNPQDSLRHGAHARHSDSNDSVLSDSARVPVRRFQIVSVPVSHPNCTPQRGFVRAVYETYEEVREFSDGSVEWTCIHHSDFSGWVPGFMADRSIAGAFPREAEALVEYLLRGRR</sequence>
<dbReference type="InterPro" id="IPR012340">
    <property type="entry name" value="NA-bd_OB-fold"/>
</dbReference>
<evidence type="ECO:0000256" key="13">
    <source>
        <dbReference type="SAM" id="MobiDB-lite"/>
    </source>
</evidence>
<dbReference type="GO" id="GO:0005656">
    <property type="term" value="C:nuclear pre-replicative complex"/>
    <property type="evidence" value="ECO:0007669"/>
    <property type="project" value="UniProtKB-ARBA"/>
</dbReference>
<evidence type="ECO:0000256" key="9">
    <source>
        <dbReference type="ARBA" id="ARBA00023125"/>
    </source>
</evidence>
<feature type="compositionally biased region" description="Polar residues" evidence="13">
    <location>
        <begin position="1"/>
        <end position="28"/>
    </location>
</feature>
<dbReference type="PANTHER" id="PTHR11630:SF43">
    <property type="entry name" value="DNA REPLICATION LICENSING FACTOR MCM6"/>
    <property type="match status" value="1"/>
</dbReference>
<dbReference type="InterPro" id="IPR023393">
    <property type="entry name" value="START-like_dom_sf"/>
</dbReference>
<feature type="compositionally biased region" description="Basic and acidic residues" evidence="13">
    <location>
        <begin position="65"/>
        <end position="84"/>
    </location>
</feature>
<dbReference type="GO" id="GO:0000727">
    <property type="term" value="P:double-strand break repair via break-induced replication"/>
    <property type="evidence" value="ECO:0007669"/>
    <property type="project" value="TreeGrafter"/>
</dbReference>
<dbReference type="GO" id="GO:0031261">
    <property type="term" value="C:DNA replication preinitiation complex"/>
    <property type="evidence" value="ECO:0007669"/>
    <property type="project" value="UniProtKB-ARBA"/>
</dbReference>
<proteinExistence type="inferred from homology"/>
<dbReference type="FunFam" id="2.20.28.10:FF:000003">
    <property type="entry name" value="DNA helicase"/>
    <property type="match status" value="1"/>
</dbReference>
<gene>
    <name evidence="16" type="primary">MCM6</name>
    <name evidence="16" type="ORF">GGI15_004889</name>
</gene>
<dbReference type="SUPFAM" id="SSF50249">
    <property type="entry name" value="Nucleic acid-binding proteins"/>
    <property type="match status" value="1"/>
</dbReference>
<evidence type="ECO:0000256" key="7">
    <source>
        <dbReference type="ARBA" id="ARBA00022806"/>
    </source>
</evidence>
<dbReference type="GO" id="GO:0097373">
    <property type="term" value="C:MCM core complex"/>
    <property type="evidence" value="ECO:0007669"/>
    <property type="project" value="UniProtKB-ARBA"/>
</dbReference>
<dbReference type="Pfam" id="PF17855">
    <property type="entry name" value="MCM_lid"/>
    <property type="match status" value="1"/>
</dbReference>
<dbReference type="Pfam" id="PF00493">
    <property type="entry name" value="MCM"/>
    <property type="match status" value="1"/>
</dbReference>
<evidence type="ECO:0000256" key="1">
    <source>
        <dbReference type="ARBA" id="ARBA00004123"/>
    </source>
</evidence>
<dbReference type="InterPro" id="IPR027925">
    <property type="entry name" value="MCM_N"/>
</dbReference>
<dbReference type="GO" id="GO:0005524">
    <property type="term" value="F:ATP binding"/>
    <property type="evidence" value="ECO:0007669"/>
    <property type="project" value="UniProtKB-KW"/>
</dbReference>
<protein>
    <recommendedName>
        <fullName evidence="3">DNA helicase</fullName>
        <ecNumber evidence="3">3.6.4.12</ecNumber>
    </recommendedName>
</protein>
<dbReference type="InterPro" id="IPR024500">
    <property type="entry name" value="DUF3074"/>
</dbReference>
<comment type="caution">
    <text evidence="16">The sequence shown here is derived from an EMBL/GenBank/DDBJ whole genome shotgun (WGS) entry which is preliminary data.</text>
</comment>
<keyword evidence="9 12" id="KW-0238">DNA-binding</keyword>
<evidence type="ECO:0000256" key="10">
    <source>
        <dbReference type="ARBA" id="ARBA00023242"/>
    </source>
</evidence>
<keyword evidence="5 12" id="KW-0547">Nucleotide-binding</keyword>
<dbReference type="PROSITE" id="PS00847">
    <property type="entry name" value="MCM_1"/>
    <property type="match status" value="1"/>
</dbReference>
<keyword evidence="17" id="KW-1185">Reference proteome</keyword>
<dbReference type="PRINTS" id="PR01657">
    <property type="entry name" value="MCMFAMILY"/>
</dbReference>
<keyword evidence="7 16" id="KW-0347">Helicase</keyword>
<evidence type="ECO:0000256" key="3">
    <source>
        <dbReference type="ARBA" id="ARBA00012551"/>
    </source>
</evidence>
<evidence type="ECO:0000256" key="4">
    <source>
        <dbReference type="ARBA" id="ARBA00022705"/>
    </source>
</evidence>
<evidence type="ECO:0000259" key="15">
    <source>
        <dbReference type="PROSITE" id="PS50051"/>
    </source>
</evidence>
<keyword evidence="10" id="KW-0539">Nucleus</keyword>
<feature type="region of interest" description="Disordered" evidence="13">
    <location>
        <begin position="831"/>
        <end position="852"/>
    </location>
</feature>
<dbReference type="GO" id="GO:0003697">
    <property type="term" value="F:single-stranded DNA binding"/>
    <property type="evidence" value="ECO:0007669"/>
    <property type="project" value="TreeGrafter"/>
</dbReference>
<feature type="compositionally biased region" description="Low complexity" evidence="13">
    <location>
        <begin position="831"/>
        <end position="840"/>
    </location>
</feature>
<dbReference type="PRINTS" id="PR01662">
    <property type="entry name" value="MCMPROTEIN6"/>
</dbReference>
<evidence type="ECO:0000256" key="6">
    <source>
        <dbReference type="ARBA" id="ARBA00022801"/>
    </source>
</evidence>
<dbReference type="SMART" id="SM00350">
    <property type="entry name" value="MCM"/>
    <property type="match status" value="1"/>
</dbReference>
<dbReference type="Gene3D" id="3.40.50.300">
    <property type="entry name" value="P-loop containing nucleotide triphosphate hydrolases"/>
    <property type="match status" value="1"/>
</dbReference>
<dbReference type="Gene3D" id="3.30.530.20">
    <property type="match status" value="1"/>
</dbReference>
<dbReference type="FunFam" id="3.40.50.300:FF:000115">
    <property type="entry name" value="DNA helicase"/>
    <property type="match status" value="1"/>
</dbReference>
<keyword evidence="14" id="KW-0812">Transmembrane</keyword>
<reference evidence="16" key="1">
    <citation type="submission" date="2022-07" db="EMBL/GenBank/DDBJ databases">
        <title>Phylogenomic reconstructions and comparative analyses of Kickxellomycotina fungi.</title>
        <authorList>
            <person name="Reynolds N.K."/>
            <person name="Stajich J.E."/>
            <person name="Barry K."/>
            <person name="Grigoriev I.V."/>
            <person name="Crous P."/>
            <person name="Smith M.E."/>
        </authorList>
    </citation>
    <scope>NUCLEOTIDE SEQUENCE</scope>
    <source>
        <strain evidence="16">BCRC 34489</strain>
    </source>
</reference>
<dbReference type="InterPro" id="IPR018525">
    <property type="entry name" value="MCM_CS"/>
</dbReference>
<dbReference type="GO" id="GO:0016787">
    <property type="term" value="F:hydrolase activity"/>
    <property type="evidence" value="ECO:0007669"/>
    <property type="project" value="UniProtKB-KW"/>
</dbReference>
<dbReference type="GO" id="GO:1990518">
    <property type="term" value="F:single-stranded 3'-5' DNA helicase activity"/>
    <property type="evidence" value="ECO:0007669"/>
    <property type="project" value="TreeGrafter"/>
</dbReference>
<evidence type="ECO:0000313" key="17">
    <source>
        <dbReference type="Proteomes" id="UP001140172"/>
    </source>
</evidence>
<dbReference type="PROSITE" id="PS50051">
    <property type="entry name" value="MCM_2"/>
    <property type="match status" value="1"/>
</dbReference>
<accession>A0A9W8H0N4</accession>
<keyword evidence="14" id="KW-0472">Membrane</keyword>
<dbReference type="InterPro" id="IPR033762">
    <property type="entry name" value="MCM_OB"/>
</dbReference>
<dbReference type="InterPro" id="IPR027417">
    <property type="entry name" value="P-loop_NTPase"/>
</dbReference>
<keyword evidence="11" id="KW-0131">Cell cycle</keyword>
<feature type="transmembrane region" description="Helical" evidence="14">
    <location>
        <begin position="886"/>
        <end position="905"/>
    </location>
</feature>
<dbReference type="EC" id="3.6.4.12" evidence="3"/>
<dbReference type="GO" id="GO:1902969">
    <property type="term" value="P:mitotic DNA replication"/>
    <property type="evidence" value="ECO:0007669"/>
    <property type="project" value="TreeGrafter"/>
</dbReference>
<comment type="subcellular location">
    <subcellularLocation>
        <location evidence="1">Nucleus</location>
    </subcellularLocation>
</comment>
<feature type="region of interest" description="Disordered" evidence="13">
    <location>
        <begin position="1127"/>
        <end position="1174"/>
    </location>
</feature>
<dbReference type="Proteomes" id="UP001140172">
    <property type="component" value="Unassembled WGS sequence"/>
</dbReference>
<dbReference type="GO" id="GO:0006279">
    <property type="term" value="P:premeiotic DNA replication"/>
    <property type="evidence" value="ECO:0007669"/>
    <property type="project" value="UniProtKB-ARBA"/>
</dbReference>
<dbReference type="EMBL" id="JANBUM010000507">
    <property type="protein sequence ID" value="KAJ2776277.1"/>
    <property type="molecule type" value="Genomic_DNA"/>
</dbReference>
<evidence type="ECO:0000256" key="14">
    <source>
        <dbReference type="SAM" id="Phobius"/>
    </source>
</evidence>
<dbReference type="PANTHER" id="PTHR11630">
    <property type="entry name" value="DNA REPLICATION LICENSING FACTOR MCM FAMILY MEMBER"/>
    <property type="match status" value="1"/>
</dbReference>
<dbReference type="Gene3D" id="3.30.1640.10">
    <property type="entry name" value="mini-chromosome maintenance (MCM) complex, chain A, domain 1"/>
    <property type="match status" value="1"/>
</dbReference>
<feature type="domain" description="MCM C-terminal AAA(+) ATPase" evidence="15">
    <location>
        <begin position="470"/>
        <end position="676"/>
    </location>
</feature>
<feature type="region of interest" description="Disordered" evidence="13">
    <location>
        <begin position="1"/>
        <end position="84"/>
    </location>
</feature>